<dbReference type="Pfam" id="PF01430">
    <property type="entry name" value="HSP33"/>
    <property type="match status" value="1"/>
</dbReference>
<dbReference type="PIRSF" id="PIRSF005261">
    <property type="entry name" value="Heat_shock_Hsp33"/>
    <property type="match status" value="1"/>
</dbReference>
<evidence type="ECO:0000313" key="6">
    <source>
        <dbReference type="EMBL" id="HIU53005.1"/>
    </source>
</evidence>
<evidence type="ECO:0000256" key="5">
    <source>
        <dbReference type="ARBA" id="ARBA00023284"/>
    </source>
</evidence>
<protein>
    <submittedName>
        <fullName evidence="6">Hsp33 family molecular chaperone HslO</fullName>
    </submittedName>
</protein>
<dbReference type="GO" id="GO:0044183">
    <property type="term" value="F:protein folding chaperone"/>
    <property type="evidence" value="ECO:0007669"/>
    <property type="project" value="TreeGrafter"/>
</dbReference>
<dbReference type="PANTHER" id="PTHR30111">
    <property type="entry name" value="33 KDA CHAPERONIN"/>
    <property type="match status" value="1"/>
</dbReference>
<dbReference type="AlphaFoldDB" id="A0A9D1M397"/>
<dbReference type="GO" id="GO:0005737">
    <property type="term" value="C:cytoplasm"/>
    <property type="evidence" value="ECO:0007669"/>
    <property type="project" value="InterPro"/>
</dbReference>
<reference evidence="6" key="2">
    <citation type="journal article" date="2021" name="PeerJ">
        <title>Extensive microbial diversity within the chicken gut microbiome revealed by metagenomics and culture.</title>
        <authorList>
            <person name="Gilroy R."/>
            <person name="Ravi A."/>
            <person name="Getino M."/>
            <person name="Pursley I."/>
            <person name="Horton D.L."/>
            <person name="Alikhan N.F."/>
            <person name="Baker D."/>
            <person name="Gharbi K."/>
            <person name="Hall N."/>
            <person name="Watson M."/>
            <person name="Adriaenssens E.M."/>
            <person name="Foster-Nyarko E."/>
            <person name="Jarju S."/>
            <person name="Secka A."/>
            <person name="Antonio M."/>
            <person name="Oren A."/>
            <person name="Chaudhuri R.R."/>
            <person name="La Ragione R."/>
            <person name="Hildebrand F."/>
            <person name="Pallen M.J."/>
        </authorList>
    </citation>
    <scope>NUCLEOTIDE SEQUENCE</scope>
    <source>
        <strain evidence="6">ChiW3-316</strain>
    </source>
</reference>
<keyword evidence="3" id="KW-1015">Disulfide bond</keyword>
<keyword evidence="5" id="KW-0676">Redox-active center</keyword>
<dbReference type="Gene3D" id="3.55.30.10">
    <property type="entry name" value="Hsp33 domain"/>
    <property type="match status" value="1"/>
</dbReference>
<keyword evidence="1" id="KW-0963">Cytoplasm</keyword>
<evidence type="ECO:0000313" key="7">
    <source>
        <dbReference type="Proteomes" id="UP000824107"/>
    </source>
</evidence>
<dbReference type="Gene3D" id="3.90.1280.10">
    <property type="entry name" value="HSP33 redox switch-like"/>
    <property type="match status" value="1"/>
</dbReference>
<dbReference type="PANTHER" id="PTHR30111:SF1">
    <property type="entry name" value="33 KDA CHAPERONIN"/>
    <property type="match status" value="1"/>
</dbReference>
<dbReference type="SUPFAM" id="SSF118352">
    <property type="entry name" value="HSP33 redox switch-like"/>
    <property type="match status" value="1"/>
</dbReference>
<dbReference type="Proteomes" id="UP000824107">
    <property type="component" value="Unassembled WGS sequence"/>
</dbReference>
<proteinExistence type="predicted"/>
<keyword evidence="4" id="KW-0143">Chaperone</keyword>
<dbReference type="CDD" id="cd00498">
    <property type="entry name" value="Hsp33"/>
    <property type="match status" value="1"/>
</dbReference>
<dbReference type="InterPro" id="IPR016154">
    <property type="entry name" value="Heat_shock_Hsp33_C"/>
</dbReference>
<evidence type="ECO:0000256" key="4">
    <source>
        <dbReference type="ARBA" id="ARBA00023186"/>
    </source>
</evidence>
<name>A0A9D1M397_9PROT</name>
<organism evidence="6 7">
    <name type="scientific">Candidatus Scatocola faecipullorum</name>
    <dbReference type="NCBI Taxonomy" id="2840917"/>
    <lineage>
        <taxon>Bacteria</taxon>
        <taxon>Pseudomonadati</taxon>
        <taxon>Pseudomonadota</taxon>
        <taxon>Alphaproteobacteria</taxon>
        <taxon>Rhodospirillales</taxon>
        <taxon>Rhodospirillaceae</taxon>
        <taxon>Rhodospirillaceae incertae sedis</taxon>
        <taxon>Candidatus Scatocola</taxon>
    </lineage>
</organism>
<comment type="caution">
    <text evidence="6">The sequence shown here is derived from an EMBL/GenBank/DDBJ whole genome shotgun (WGS) entry which is preliminary data.</text>
</comment>
<evidence type="ECO:0000256" key="3">
    <source>
        <dbReference type="ARBA" id="ARBA00023157"/>
    </source>
</evidence>
<sequence length="307" mass="34286">MVNNNFDNCTSFHIDNGAFMGRLVRLDKVVNTILGRHQYPRQVSAVVAESTALGALLSSTIKYNGLFTLQTQSSGPVTMVVVDVTSEGRIRACANVNQEMLDKALELRKSDTDELLAAPHYMGNGHLAFTVDQGPETDLYQGIVDLQGKNLSECALRYFKQSEQIETYLQLFLQAPDKDGESWKAAGILLQKLPDNGGKISDDTEALNEAWNEAVIFAQSLKAEEVFDEKLSAEEILTRLFHANKLEITKTKEYHFGCRCSRDKLFNTLHAMADKDIEDMCENNKITATCHFCGEVYSFDKGELLSH</sequence>
<evidence type="ECO:0000256" key="2">
    <source>
        <dbReference type="ARBA" id="ARBA00022833"/>
    </source>
</evidence>
<dbReference type="GO" id="GO:0051082">
    <property type="term" value="F:unfolded protein binding"/>
    <property type="evidence" value="ECO:0007669"/>
    <property type="project" value="InterPro"/>
</dbReference>
<dbReference type="SUPFAM" id="SSF64397">
    <property type="entry name" value="Hsp33 domain"/>
    <property type="match status" value="1"/>
</dbReference>
<evidence type="ECO:0000256" key="1">
    <source>
        <dbReference type="ARBA" id="ARBA00022490"/>
    </source>
</evidence>
<keyword evidence="2" id="KW-0862">Zinc</keyword>
<dbReference type="EMBL" id="DVNC01000021">
    <property type="protein sequence ID" value="HIU53005.1"/>
    <property type="molecule type" value="Genomic_DNA"/>
</dbReference>
<reference evidence="6" key="1">
    <citation type="submission" date="2020-10" db="EMBL/GenBank/DDBJ databases">
        <authorList>
            <person name="Gilroy R."/>
        </authorList>
    </citation>
    <scope>NUCLEOTIDE SEQUENCE</scope>
    <source>
        <strain evidence="6">ChiW3-316</strain>
    </source>
</reference>
<gene>
    <name evidence="6" type="ORF">IAD20_02870</name>
</gene>
<dbReference type="InterPro" id="IPR016153">
    <property type="entry name" value="Heat_shock_Hsp33_N"/>
</dbReference>
<accession>A0A9D1M397</accession>
<dbReference type="GO" id="GO:0042026">
    <property type="term" value="P:protein refolding"/>
    <property type="evidence" value="ECO:0007669"/>
    <property type="project" value="TreeGrafter"/>
</dbReference>
<dbReference type="InterPro" id="IPR000397">
    <property type="entry name" value="Heat_shock_Hsp33"/>
</dbReference>